<accession>A0A9D4TQ18</accession>
<dbReference type="Proteomes" id="UP001055712">
    <property type="component" value="Unassembled WGS sequence"/>
</dbReference>
<feature type="compositionally biased region" description="Low complexity" evidence="1">
    <location>
        <begin position="1"/>
        <end position="33"/>
    </location>
</feature>
<dbReference type="GO" id="GO:0016747">
    <property type="term" value="F:acyltransferase activity, transferring groups other than amino-acyl groups"/>
    <property type="evidence" value="ECO:0007669"/>
    <property type="project" value="InterPro"/>
</dbReference>
<feature type="region of interest" description="Disordered" evidence="1">
    <location>
        <begin position="1"/>
        <end position="42"/>
    </location>
</feature>
<name>A0A9D4TQ18_CHLVU</name>
<gene>
    <name evidence="3" type="ORF">D9Q98_005232</name>
</gene>
<dbReference type="PANTHER" id="PTHR47876:SF2">
    <property type="entry name" value="GCN5-RELATED N-ACETYLTRANSFERASE 7, CHLOROPLASTIC"/>
    <property type="match status" value="1"/>
</dbReference>
<dbReference type="OrthoDB" id="41532at2759"/>
<dbReference type="Gene3D" id="3.40.630.30">
    <property type="match status" value="1"/>
</dbReference>
<dbReference type="PANTHER" id="PTHR47876">
    <property type="entry name" value="OS08G0260000 PROTEIN"/>
    <property type="match status" value="1"/>
</dbReference>
<reference evidence="3" key="1">
    <citation type="journal article" date="2019" name="Plant J.">
        <title>Chlorella vulgaris genome assembly and annotation reveals the molecular basis for metabolic acclimation to high light conditions.</title>
        <authorList>
            <person name="Cecchin M."/>
            <person name="Marcolungo L."/>
            <person name="Rossato M."/>
            <person name="Girolomoni L."/>
            <person name="Cosentino E."/>
            <person name="Cuine S."/>
            <person name="Li-Beisson Y."/>
            <person name="Delledonne M."/>
            <person name="Ballottari M."/>
        </authorList>
    </citation>
    <scope>NUCLEOTIDE SEQUENCE</scope>
    <source>
        <strain evidence="3">211/11P</strain>
    </source>
</reference>
<sequence length="315" mass="34128">MVCRSQPQPAAAAASRAAARPTTPATHTQHPASSSRAAREPRWTRCRATDFHQSLLAATERDPSIAASPLGVEIREALSDDELRAICFLRALSFYRYPEDRKFAAHVHRTMIAEQEFEALKLDALNRTLGKLPDCQRSSSLLAVCSADEFAGRIGDNRGELEPELVIPGSAESSSSSSSSMGSRTADGLQAAPQLAVVGTLDLYAVRALPGEVLIGNSQNPAYLANVCTASAARRRGVGQVLLEAGRRLAIEWEVDAMYVHTMAVNEIAVNFYLRNGFVIEKEETSNQAHYRGACLDGIEGRGRTVLLRDTLLHA</sequence>
<evidence type="ECO:0000313" key="3">
    <source>
        <dbReference type="EMBL" id="KAI3430639.1"/>
    </source>
</evidence>
<dbReference type="InterPro" id="IPR000182">
    <property type="entry name" value="GNAT_dom"/>
</dbReference>
<evidence type="ECO:0000259" key="2">
    <source>
        <dbReference type="PROSITE" id="PS51186"/>
    </source>
</evidence>
<protein>
    <recommendedName>
        <fullName evidence="2">N-acetyltransferase domain-containing protein</fullName>
    </recommendedName>
</protein>
<keyword evidence="4" id="KW-1185">Reference proteome</keyword>
<comment type="caution">
    <text evidence="3">The sequence shown here is derived from an EMBL/GenBank/DDBJ whole genome shotgun (WGS) entry which is preliminary data.</text>
</comment>
<dbReference type="PROSITE" id="PS51186">
    <property type="entry name" value="GNAT"/>
    <property type="match status" value="1"/>
</dbReference>
<organism evidence="3 4">
    <name type="scientific">Chlorella vulgaris</name>
    <name type="common">Green alga</name>
    <dbReference type="NCBI Taxonomy" id="3077"/>
    <lineage>
        <taxon>Eukaryota</taxon>
        <taxon>Viridiplantae</taxon>
        <taxon>Chlorophyta</taxon>
        <taxon>core chlorophytes</taxon>
        <taxon>Trebouxiophyceae</taxon>
        <taxon>Chlorellales</taxon>
        <taxon>Chlorellaceae</taxon>
        <taxon>Chlorella clade</taxon>
        <taxon>Chlorella</taxon>
    </lineage>
</organism>
<dbReference type="CDD" id="cd04301">
    <property type="entry name" value="NAT_SF"/>
    <property type="match status" value="1"/>
</dbReference>
<dbReference type="AlphaFoldDB" id="A0A9D4TQ18"/>
<evidence type="ECO:0000313" key="4">
    <source>
        <dbReference type="Proteomes" id="UP001055712"/>
    </source>
</evidence>
<feature type="domain" description="N-acetyltransferase" evidence="2">
    <location>
        <begin position="142"/>
        <end position="313"/>
    </location>
</feature>
<reference evidence="3" key="2">
    <citation type="submission" date="2020-11" db="EMBL/GenBank/DDBJ databases">
        <authorList>
            <person name="Cecchin M."/>
            <person name="Marcolungo L."/>
            <person name="Rossato M."/>
            <person name="Girolomoni L."/>
            <person name="Cosentino E."/>
            <person name="Cuine S."/>
            <person name="Li-Beisson Y."/>
            <person name="Delledonne M."/>
            <person name="Ballottari M."/>
        </authorList>
    </citation>
    <scope>NUCLEOTIDE SEQUENCE</scope>
    <source>
        <strain evidence="3">211/11P</strain>
        <tissue evidence="3">Whole cell</tissue>
    </source>
</reference>
<dbReference type="InterPro" id="IPR016181">
    <property type="entry name" value="Acyl_CoA_acyltransferase"/>
</dbReference>
<dbReference type="EMBL" id="SIDB01000007">
    <property type="protein sequence ID" value="KAI3430639.1"/>
    <property type="molecule type" value="Genomic_DNA"/>
</dbReference>
<evidence type="ECO:0000256" key="1">
    <source>
        <dbReference type="SAM" id="MobiDB-lite"/>
    </source>
</evidence>
<proteinExistence type="predicted"/>
<dbReference type="Pfam" id="PF00583">
    <property type="entry name" value="Acetyltransf_1"/>
    <property type="match status" value="1"/>
</dbReference>
<dbReference type="SUPFAM" id="SSF55729">
    <property type="entry name" value="Acyl-CoA N-acyltransferases (Nat)"/>
    <property type="match status" value="1"/>
</dbReference>